<sequence>MGRNPSCSKEGLNKGAWTAVEDKLLIKYVNAHGEGKWTTVPHMAGLKRSGKSCRLRWLNYLRPNVKRGNFSEEEIDLIIRLHKLLGNRWSLIAGRIPGRTDNEIKNYWNTTLAKKTTSQLPSQKPPASNQTLPSPSSSPSPQSTNNKTLNRPKALRCSQLGFLVGEPIATVASGLPNQNTKASTIAEEELLQEEEENVLWNCRFDDDNAVFADEDLMEFNGMQDFESWMLNDDGCYLPDDENINWLTSLFDMEGELLKQF</sequence>
<keyword evidence="4" id="KW-0238">DNA-binding</keyword>
<dbReference type="GO" id="GO:0005634">
    <property type="term" value="C:nucleus"/>
    <property type="evidence" value="ECO:0007669"/>
    <property type="project" value="UniProtKB-SubCell"/>
</dbReference>
<evidence type="ECO:0000256" key="3">
    <source>
        <dbReference type="ARBA" id="ARBA00023015"/>
    </source>
</evidence>
<name>A0A096ZX46_PHAEQ</name>
<feature type="compositionally biased region" description="Polar residues" evidence="7">
    <location>
        <begin position="116"/>
        <end position="132"/>
    </location>
</feature>
<feature type="domain" description="HTH myb-type" evidence="9">
    <location>
        <begin position="62"/>
        <end position="116"/>
    </location>
</feature>
<feature type="domain" description="Myb-like" evidence="8">
    <location>
        <begin position="9"/>
        <end position="61"/>
    </location>
</feature>
<gene>
    <name evidence="10" type="primary">MYB2</name>
</gene>
<dbReference type="SMART" id="SM00717">
    <property type="entry name" value="SANT"/>
    <property type="match status" value="2"/>
</dbReference>
<protein>
    <submittedName>
        <fullName evidence="10">MYB transcription factor 2</fullName>
    </submittedName>
</protein>
<dbReference type="InterPro" id="IPR015495">
    <property type="entry name" value="Myb_TF_plants"/>
</dbReference>
<keyword evidence="3" id="KW-0805">Transcription regulation</keyword>
<evidence type="ECO:0000256" key="1">
    <source>
        <dbReference type="ARBA" id="ARBA00004123"/>
    </source>
</evidence>
<dbReference type="InterPro" id="IPR009057">
    <property type="entry name" value="Homeodomain-like_sf"/>
</dbReference>
<dbReference type="EMBL" id="KF769467">
    <property type="protein sequence ID" value="AIS35919.1"/>
    <property type="molecule type" value="mRNA"/>
</dbReference>
<dbReference type="InterPro" id="IPR017930">
    <property type="entry name" value="Myb_dom"/>
</dbReference>
<feature type="compositionally biased region" description="Low complexity" evidence="7">
    <location>
        <begin position="133"/>
        <end position="143"/>
    </location>
</feature>
<keyword evidence="5" id="KW-0804">Transcription</keyword>
<evidence type="ECO:0000259" key="9">
    <source>
        <dbReference type="PROSITE" id="PS51294"/>
    </source>
</evidence>
<dbReference type="CDD" id="cd00167">
    <property type="entry name" value="SANT"/>
    <property type="match status" value="2"/>
</dbReference>
<evidence type="ECO:0000256" key="6">
    <source>
        <dbReference type="ARBA" id="ARBA00023242"/>
    </source>
</evidence>
<dbReference type="FunFam" id="1.10.10.60:FF:000001">
    <property type="entry name" value="MYB-related transcription factor"/>
    <property type="match status" value="1"/>
</dbReference>
<accession>A0A096ZX46</accession>
<evidence type="ECO:0000256" key="4">
    <source>
        <dbReference type="ARBA" id="ARBA00023125"/>
    </source>
</evidence>
<evidence type="ECO:0000259" key="8">
    <source>
        <dbReference type="PROSITE" id="PS50090"/>
    </source>
</evidence>
<dbReference type="PROSITE" id="PS51294">
    <property type="entry name" value="HTH_MYB"/>
    <property type="match status" value="2"/>
</dbReference>
<reference evidence="10" key="1">
    <citation type="submission" date="2013-10" db="EMBL/GenBank/DDBJ databases">
        <title>Trio of R2R3-MYB Transcription Factors Regulate Flower Pigmentation Patterning Spatially and Temporally in Phalaenopsis Orchids.</title>
        <authorList>
            <person name="Hsu C.-C."/>
            <person name="Chen Y.-Y."/>
            <person name="Tsai W.-C."/>
            <person name="Chen W.-H."/>
            <person name="Chen H.-H."/>
        </authorList>
    </citation>
    <scope>NUCLEOTIDE SEQUENCE</scope>
</reference>
<dbReference type="PANTHER" id="PTHR47999">
    <property type="entry name" value="TRANSCRIPTION FACTOR MYB8-RELATED-RELATED"/>
    <property type="match status" value="1"/>
</dbReference>
<feature type="region of interest" description="Disordered" evidence="7">
    <location>
        <begin position="116"/>
        <end position="150"/>
    </location>
</feature>
<feature type="domain" description="Myb-like" evidence="8">
    <location>
        <begin position="62"/>
        <end position="112"/>
    </location>
</feature>
<evidence type="ECO:0000256" key="7">
    <source>
        <dbReference type="SAM" id="MobiDB-lite"/>
    </source>
</evidence>
<comment type="subcellular location">
    <subcellularLocation>
        <location evidence="1">Nucleus</location>
    </subcellularLocation>
</comment>
<dbReference type="PANTHER" id="PTHR47999:SF96">
    <property type="entry name" value="TRANSCRIPTION REPRESSOR MYB6-LIKE"/>
    <property type="match status" value="1"/>
</dbReference>
<dbReference type="InterPro" id="IPR001005">
    <property type="entry name" value="SANT/Myb"/>
</dbReference>
<dbReference type="SMR" id="A0A096ZX46"/>
<organism evidence="10">
    <name type="scientific">Phalaenopsis equestris</name>
    <name type="common">Moth orchid</name>
    <dbReference type="NCBI Taxonomy" id="78828"/>
    <lineage>
        <taxon>Eukaryota</taxon>
        <taxon>Viridiplantae</taxon>
        <taxon>Streptophyta</taxon>
        <taxon>Embryophyta</taxon>
        <taxon>Tracheophyta</taxon>
        <taxon>Spermatophyta</taxon>
        <taxon>Magnoliopsida</taxon>
        <taxon>Liliopsida</taxon>
        <taxon>Asparagales</taxon>
        <taxon>Orchidaceae</taxon>
        <taxon>Epidendroideae</taxon>
        <taxon>Vandeae</taxon>
        <taxon>Aeridinae</taxon>
        <taxon>Phalaenopsis</taxon>
    </lineage>
</organism>
<evidence type="ECO:0000256" key="2">
    <source>
        <dbReference type="ARBA" id="ARBA00022737"/>
    </source>
</evidence>
<dbReference type="AlphaFoldDB" id="A0A096ZX46"/>
<evidence type="ECO:0000313" key="10">
    <source>
        <dbReference type="EMBL" id="AIS35919.1"/>
    </source>
</evidence>
<dbReference type="Gene3D" id="1.10.10.60">
    <property type="entry name" value="Homeodomain-like"/>
    <property type="match status" value="2"/>
</dbReference>
<dbReference type="GO" id="GO:0003677">
    <property type="term" value="F:DNA binding"/>
    <property type="evidence" value="ECO:0007669"/>
    <property type="project" value="UniProtKB-KW"/>
</dbReference>
<dbReference type="PROSITE" id="PS50090">
    <property type="entry name" value="MYB_LIKE"/>
    <property type="match status" value="2"/>
</dbReference>
<keyword evidence="6" id="KW-0539">Nucleus</keyword>
<dbReference type="Pfam" id="PF00249">
    <property type="entry name" value="Myb_DNA-binding"/>
    <property type="match status" value="2"/>
</dbReference>
<proteinExistence type="evidence at transcript level"/>
<dbReference type="SUPFAM" id="SSF46689">
    <property type="entry name" value="Homeodomain-like"/>
    <property type="match status" value="1"/>
</dbReference>
<keyword evidence="2" id="KW-0677">Repeat</keyword>
<feature type="domain" description="HTH myb-type" evidence="9">
    <location>
        <begin position="9"/>
        <end position="61"/>
    </location>
</feature>
<evidence type="ECO:0000256" key="5">
    <source>
        <dbReference type="ARBA" id="ARBA00023163"/>
    </source>
</evidence>